<dbReference type="InterPro" id="IPR002347">
    <property type="entry name" value="SDR_fam"/>
</dbReference>
<reference evidence="6" key="1">
    <citation type="submission" date="2022-07" db="EMBL/GenBank/DDBJ databases">
        <title>Phylogenomic reconstructions and comparative analyses of Kickxellomycotina fungi.</title>
        <authorList>
            <person name="Reynolds N.K."/>
            <person name="Stajich J.E."/>
            <person name="Barry K."/>
            <person name="Grigoriev I.V."/>
            <person name="Crous P."/>
            <person name="Smith M.E."/>
        </authorList>
    </citation>
    <scope>NUCLEOTIDE SEQUENCE</scope>
    <source>
        <strain evidence="6">RSA 567</strain>
    </source>
</reference>
<organism evidence="6 7">
    <name type="scientific">Dimargaris verticillata</name>
    <dbReference type="NCBI Taxonomy" id="2761393"/>
    <lineage>
        <taxon>Eukaryota</taxon>
        <taxon>Fungi</taxon>
        <taxon>Fungi incertae sedis</taxon>
        <taxon>Zoopagomycota</taxon>
        <taxon>Kickxellomycotina</taxon>
        <taxon>Dimargaritomycetes</taxon>
        <taxon>Dimargaritales</taxon>
        <taxon>Dimargaritaceae</taxon>
        <taxon>Dimargaris</taxon>
    </lineage>
</organism>
<comment type="similarity">
    <text evidence="1 4">Belongs to the short-chain dehydrogenases/reductases (SDR) family.</text>
</comment>
<dbReference type="Pfam" id="PF00106">
    <property type="entry name" value="adh_short"/>
    <property type="match status" value="1"/>
</dbReference>
<dbReference type="EMBL" id="JANBQB010000075">
    <property type="protein sequence ID" value="KAJ1982998.1"/>
    <property type="molecule type" value="Genomic_DNA"/>
</dbReference>
<keyword evidence="7" id="KW-1185">Reference proteome</keyword>
<protein>
    <recommendedName>
        <fullName evidence="5">Ketoreductase domain-containing protein</fullName>
    </recommendedName>
</protein>
<dbReference type="GO" id="GO:0050664">
    <property type="term" value="F:oxidoreductase activity, acting on NAD(P)H, oxygen as acceptor"/>
    <property type="evidence" value="ECO:0007669"/>
    <property type="project" value="TreeGrafter"/>
</dbReference>
<dbReference type="PRINTS" id="PR00081">
    <property type="entry name" value="GDHRDH"/>
</dbReference>
<evidence type="ECO:0000313" key="6">
    <source>
        <dbReference type="EMBL" id="KAJ1982998.1"/>
    </source>
</evidence>
<dbReference type="Proteomes" id="UP001151582">
    <property type="component" value="Unassembled WGS sequence"/>
</dbReference>
<dbReference type="CDD" id="cd05367">
    <property type="entry name" value="SPR-like_SDR_c"/>
    <property type="match status" value="1"/>
</dbReference>
<dbReference type="PANTHER" id="PTHR43008">
    <property type="entry name" value="BENZIL REDUCTASE"/>
    <property type="match status" value="1"/>
</dbReference>
<dbReference type="SMART" id="SM00822">
    <property type="entry name" value="PKS_KR"/>
    <property type="match status" value="1"/>
</dbReference>
<proteinExistence type="inferred from homology"/>
<dbReference type="PROSITE" id="PS00061">
    <property type="entry name" value="ADH_SHORT"/>
    <property type="match status" value="1"/>
</dbReference>
<gene>
    <name evidence="6" type="ORF">H4R34_001540</name>
</gene>
<dbReference type="OrthoDB" id="153074at2759"/>
<keyword evidence="3" id="KW-0560">Oxidoreductase</keyword>
<evidence type="ECO:0000256" key="2">
    <source>
        <dbReference type="ARBA" id="ARBA00022857"/>
    </source>
</evidence>
<dbReference type="PRINTS" id="PR00080">
    <property type="entry name" value="SDRFAMILY"/>
</dbReference>
<dbReference type="InterPro" id="IPR057326">
    <property type="entry name" value="KR_dom"/>
</dbReference>
<comment type="caution">
    <text evidence="6">The sequence shown here is derived from an EMBL/GenBank/DDBJ whole genome shotgun (WGS) entry which is preliminary data.</text>
</comment>
<dbReference type="Gene3D" id="3.40.50.720">
    <property type="entry name" value="NAD(P)-binding Rossmann-like Domain"/>
    <property type="match status" value="1"/>
</dbReference>
<dbReference type="SUPFAM" id="SSF51735">
    <property type="entry name" value="NAD(P)-binding Rossmann-fold domains"/>
    <property type="match status" value="1"/>
</dbReference>
<dbReference type="FunFam" id="3.40.50.720:FF:000281">
    <property type="entry name" value="Uncharacterized oxidoreductase YIR035C"/>
    <property type="match status" value="1"/>
</dbReference>
<dbReference type="InterPro" id="IPR020904">
    <property type="entry name" value="Sc_DH/Rdtase_CS"/>
</dbReference>
<evidence type="ECO:0000313" key="7">
    <source>
        <dbReference type="Proteomes" id="UP001151582"/>
    </source>
</evidence>
<name>A0A9W8EDP9_9FUNG</name>
<evidence type="ECO:0000256" key="3">
    <source>
        <dbReference type="ARBA" id="ARBA00023002"/>
    </source>
</evidence>
<keyword evidence="2" id="KW-0521">NADP</keyword>
<sequence>MSTQLPVVLVTGASRGLGLAITKQLLSLNAHVVGVARSQQALEALAMEHRAKPSVTQSSQEAPQFQYVVGDVTSKDVCQQAVNHAMNKFGRLDALVPNAGVLEPITTIAEADVDQWKRHFDTNFFSIVQLVQVAIPHLRKALGRVVLVSSGAASYPYYAWGAYCCSKAAVNQLTNCLAAEESAITTVAISPGVVDTAMQDLIRGQGKESMKPEEHDRFVQLKVSGQIGKPEQPGHVIASVALKAEKRLNGHYLRWNDAELSDYQLS</sequence>
<evidence type="ECO:0000259" key="5">
    <source>
        <dbReference type="SMART" id="SM00822"/>
    </source>
</evidence>
<dbReference type="AlphaFoldDB" id="A0A9W8EDP9"/>
<evidence type="ECO:0000256" key="4">
    <source>
        <dbReference type="RuleBase" id="RU000363"/>
    </source>
</evidence>
<accession>A0A9W8EDP9</accession>
<dbReference type="PANTHER" id="PTHR43008:SF8">
    <property type="entry name" value="BENZIL REDUCTASE ((S)-BENZOIN FORMING) IRC24"/>
    <property type="match status" value="1"/>
</dbReference>
<evidence type="ECO:0000256" key="1">
    <source>
        <dbReference type="ARBA" id="ARBA00006484"/>
    </source>
</evidence>
<feature type="domain" description="Ketoreductase" evidence="5">
    <location>
        <begin position="6"/>
        <end position="197"/>
    </location>
</feature>
<dbReference type="InterPro" id="IPR036291">
    <property type="entry name" value="NAD(P)-bd_dom_sf"/>
</dbReference>